<comment type="caution">
    <text evidence="10">The sequence shown here is derived from an EMBL/GenBank/DDBJ whole genome shotgun (WGS) entry which is preliminary data.</text>
</comment>
<evidence type="ECO:0000313" key="11">
    <source>
        <dbReference type="Proteomes" id="UP000076858"/>
    </source>
</evidence>
<evidence type="ECO:0000256" key="9">
    <source>
        <dbReference type="RuleBase" id="RU363036"/>
    </source>
</evidence>
<dbReference type="InterPro" id="IPR002305">
    <property type="entry name" value="aa-tRNA-synth_Ic"/>
</dbReference>
<feature type="non-terminal residue" evidence="10">
    <location>
        <position position="1"/>
    </location>
</feature>
<evidence type="ECO:0000256" key="8">
    <source>
        <dbReference type="ARBA" id="ARBA00048248"/>
    </source>
</evidence>
<dbReference type="EC" id="6.1.1.1" evidence="1"/>
<dbReference type="SUPFAM" id="SSF52374">
    <property type="entry name" value="Nucleotidylyl transferase"/>
    <property type="match status" value="1"/>
</dbReference>
<keyword evidence="2 9" id="KW-0436">Ligase</keyword>
<comment type="catalytic activity">
    <reaction evidence="8">
        <text>tRNA(Tyr) + L-tyrosine + ATP = L-tyrosyl-tRNA(Tyr) + AMP + diphosphate + H(+)</text>
        <dbReference type="Rhea" id="RHEA:10220"/>
        <dbReference type="Rhea" id="RHEA-COMP:9706"/>
        <dbReference type="Rhea" id="RHEA-COMP:9707"/>
        <dbReference type="ChEBI" id="CHEBI:15378"/>
        <dbReference type="ChEBI" id="CHEBI:30616"/>
        <dbReference type="ChEBI" id="CHEBI:33019"/>
        <dbReference type="ChEBI" id="CHEBI:58315"/>
        <dbReference type="ChEBI" id="CHEBI:78442"/>
        <dbReference type="ChEBI" id="CHEBI:78536"/>
        <dbReference type="ChEBI" id="CHEBI:456215"/>
        <dbReference type="EC" id="6.1.1.1"/>
    </reaction>
</comment>
<protein>
    <recommendedName>
        <fullName evidence="1">tyrosine--tRNA ligase</fullName>
        <ecNumber evidence="1">6.1.1.1</ecNumber>
    </recommendedName>
    <alternativeName>
        <fullName evidence="7">Tyrosyl-tRNA synthetase</fullName>
    </alternativeName>
</protein>
<dbReference type="PANTHER" id="PTHR11766:SF0">
    <property type="entry name" value="TYROSINE--TRNA LIGASE, MITOCHONDRIAL"/>
    <property type="match status" value="1"/>
</dbReference>
<dbReference type="Proteomes" id="UP000076858">
    <property type="component" value="Unassembled WGS sequence"/>
</dbReference>
<dbReference type="GO" id="GO:0004831">
    <property type="term" value="F:tyrosine-tRNA ligase activity"/>
    <property type="evidence" value="ECO:0007669"/>
    <property type="project" value="UniProtKB-EC"/>
</dbReference>
<keyword evidence="11" id="KW-1185">Reference proteome</keyword>
<dbReference type="EMBL" id="LRGB01007812">
    <property type="protein sequence ID" value="KZS01025.1"/>
    <property type="molecule type" value="Genomic_DNA"/>
</dbReference>
<keyword evidence="6 9" id="KW-0030">Aminoacyl-tRNA synthetase</keyword>
<dbReference type="GO" id="GO:0005739">
    <property type="term" value="C:mitochondrion"/>
    <property type="evidence" value="ECO:0007669"/>
    <property type="project" value="TreeGrafter"/>
</dbReference>
<proteinExistence type="inferred from homology"/>
<evidence type="ECO:0000256" key="1">
    <source>
        <dbReference type="ARBA" id="ARBA00013160"/>
    </source>
</evidence>
<dbReference type="GO" id="GO:0006418">
    <property type="term" value="P:tRNA aminoacylation for protein translation"/>
    <property type="evidence" value="ECO:0007669"/>
    <property type="project" value="InterPro"/>
</dbReference>
<evidence type="ECO:0000256" key="2">
    <source>
        <dbReference type="ARBA" id="ARBA00022598"/>
    </source>
</evidence>
<evidence type="ECO:0000313" key="10">
    <source>
        <dbReference type="EMBL" id="KZS01025.1"/>
    </source>
</evidence>
<dbReference type="GO" id="GO:0005829">
    <property type="term" value="C:cytosol"/>
    <property type="evidence" value="ECO:0007669"/>
    <property type="project" value="TreeGrafter"/>
</dbReference>
<keyword evidence="3 9" id="KW-0547">Nucleotide-binding</keyword>
<keyword evidence="4 9" id="KW-0067">ATP-binding</keyword>
<gene>
    <name evidence="10" type="ORF">APZ42_002442</name>
</gene>
<dbReference type="PANTHER" id="PTHR11766">
    <property type="entry name" value="TYROSYL-TRNA SYNTHETASE"/>
    <property type="match status" value="1"/>
</dbReference>
<dbReference type="Gene3D" id="1.10.240.10">
    <property type="entry name" value="Tyrosyl-Transfer RNA Synthetase"/>
    <property type="match status" value="1"/>
</dbReference>
<dbReference type="OrthoDB" id="337870at2759"/>
<evidence type="ECO:0000256" key="4">
    <source>
        <dbReference type="ARBA" id="ARBA00022840"/>
    </source>
</evidence>
<name>A0A164I991_9CRUS</name>
<dbReference type="GO" id="GO:0005524">
    <property type="term" value="F:ATP binding"/>
    <property type="evidence" value="ECO:0007669"/>
    <property type="project" value="UniProtKB-KW"/>
</dbReference>
<reference evidence="10 11" key="1">
    <citation type="submission" date="2016-03" db="EMBL/GenBank/DDBJ databases">
        <title>EvidentialGene: Evidence-directed Construction of Genes on Genomes.</title>
        <authorList>
            <person name="Gilbert D.G."/>
            <person name="Choi J.-H."/>
            <person name="Mockaitis K."/>
            <person name="Colbourne J."/>
            <person name="Pfrender M."/>
        </authorList>
    </citation>
    <scope>NUCLEOTIDE SEQUENCE [LARGE SCALE GENOMIC DNA]</scope>
    <source>
        <strain evidence="10 11">Xinb3</strain>
        <tissue evidence="10">Complete organism</tissue>
    </source>
</reference>
<accession>A0A164I991</accession>
<dbReference type="STRING" id="35525.A0A164I991"/>
<dbReference type="InterPro" id="IPR024088">
    <property type="entry name" value="Tyr-tRNA-ligase_bac-type"/>
</dbReference>
<evidence type="ECO:0000256" key="5">
    <source>
        <dbReference type="ARBA" id="ARBA00022917"/>
    </source>
</evidence>
<evidence type="ECO:0000256" key="3">
    <source>
        <dbReference type="ARBA" id="ARBA00022741"/>
    </source>
</evidence>
<evidence type="ECO:0000256" key="6">
    <source>
        <dbReference type="ARBA" id="ARBA00023146"/>
    </source>
</evidence>
<dbReference type="AlphaFoldDB" id="A0A164I991"/>
<dbReference type="Pfam" id="PF00579">
    <property type="entry name" value="tRNA-synt_1b"/>
    <property type="match status" value="1"/>
</dbReference>
<evidence type="ECO:0000256" key="7">
    <source>
        <dbReference type="ARBA" id="ARBA00033323"/>
    </source>
</evidence>
<comment type="similarity">
    <text evidence="9">Belongs to the class-I aminoacyl-tRNA synthetase family.</text>
</comment>
<organism evidence="10 11">
    <name type="scientific">Daphnia magna</name>
    <dbReference type="NCBI Taxonomy" id="35525"/>
    <lineage>
        <taxon>Eukaryota</taxon>
        <taxon>Metazoa</taxon>
        <taxon>Ecdysozoa</taxon>
        <taxon>Arthropoda</taxon>
        <taxon>Crustacea</taxon>
        <taxon>Branchiopoda</taxon>
        <taxon>Diplostraca</taxon>
        <taxon>Cladocera</taxon>
        <taxon>Anomopoda</taxon>
        <taxon>Daphniidae</taxon>
        <taxon>Daphnia</taxon>
    </lineage>
</organism>
<sequence length="109" mass="12565">LTIPLVTNEEGSKLGKTAGNAVWITPSKTSPFELYQFFMRVKDSEVEQLLKLFTFFSTEEISQIMEKQTAKPESRIAHRKLAQQVTLLVHGGPLLIDYFYYARMNSHFH</sequence>
<dbReference type="FunFam" id="1.10.240.10:FF:000001">
    <property type="entry name" value="Tyrosine--tRNA ligase"/>
    <property type="match status" value="1"/>
</dbReference>
<keyword evidence="5 9" id="KW-0648">Protein biosynthesis</keyword>